<feature type="transmembrane region" description="Helical" evidence="2">
    <location>
        <begin position="94"/>
        <end position="117"/>
    </location>
</feature>
<feature type="transmembrane region" description="Helical" evidence="2">
    <location>
        <begin position="7"/>
        <end position="28"/>
    </location>
</feature>
<evidence type="ECO:0000313" key="3">
    <source>
        <dbReference type="EMBL" id="CAB3267516.1"/>
    </source>
</evidence>
<feature type="transmembrane region" description="Helical" evidence="2">
    <location>
        <begin position="316"/>
        <end position="333"/>
    </location>
</feature>
<feature type="transmembrane region" description="Helical" evidence="2">
    <location>
        <begin position="210"/>
        <end position="231"/>
    </location>
</feature>
<feature type="transmembrane region" description="Helical" evidence="2">
    <location>
        <begin position="379"/>
        <end position="400"/>
    </location>
</feature>
<evidence type="ECO:0000256" key="1">
    <source>
        <dbReference type="ARBA" id="ARBA00009172"/>
    </source>
</evidence>
<dbReference type="SUPFAM" id="SSF103473">
    <property type="entry name" value="MFS general substrate transporter"/>
    <property type="match status" value="1"/>
</dbReference>
<gene>
    <name evidence="3" type="primary">Unc93a-005</name>
</gene>
<keyword evidence="2" id="KW-0812">Transmembrane</keyword>
<feature type="transmembrane region" description="Helical" evidence="2">
    <location>
        <begin position="339"/>
        <end position="367"/>
    </location>
</feature>
<reference evidence="3" key="1">
    <citation type="submission" date="2020-04" db="EMBL/GenBank/DDBJ databases">
        <authorList>
            <person name="Neveu A P."/>
        </authorList>
    </citation>
    <scope>NUCLEOTIDE SEQUENCE</scope>
    <source>
        <tissue evidence="3">Whole embryo</tissue>
    </source>
</reference>
<sequence>MAIDVPFVLFLSGVLLCGCSSLGVYSLVSSLNVDEGLGTWSLALAYGTSLLIANLTPVIGCYFGCKKLLTIAEISWLLFILGNMYTSYYTVLPAGFFLGCGEAFGWTALPIITTYFGKRRASADPANVEKHVRYYTGYYFGVLQGSIVVGNAINFAILHIDRSLADANTSHNTTKRNIDYSVCGANDCQIGNITGANMEQYTPAFPITRYALIAVYAVLMICCIILHSIVLPNDINWNLTVPKSSANQEIGTAPLEIDLVDRDSKGTAAETNNRKIVEEKSLIKDSSEKEETVSLKNVFMTTIKATIKIAFNPKHLLVVLLAIYNGMTIGFVVGELTRAYASCILSVGKVGVCIMLFSTADCVFSLIAGKMAGKLGRNLPYFIAFVIDIGLYVFSIHWEFNAGNEWLVYIIFLMFGCSDGIWQTLVTAMYGEYFVEEQQLALNLWNVVLNFGFLIQYAMSTAFCVYTKLYIQITVLCVAVGTYAISQFIYYPPETCRDSEVTNDHDEIPKL</sequence>
<dbReference type="InterPro" id="IPR051951">
    <property type="entry name" value="UNC-93_regulatory"/>
</dbReference>
<feature type="transmembrane region" description="Helical" evidence="2">
    <location>
        <begin position="138"/>
        <end position="160"/>
    </location>
</feature>
<organism evidence="3">
    <name type="scientific">Phallusia mammillata</name>
    <dbReference type="NCBI Taxonomy" id="59560"/>
    <lineage>
        <taxon>Eukaryota</taxon>
        <taxon>Metazoa</taxon>
        <taxon>Chordata</taxon>
        <taxon>Tunicata</taxon>
        <taxon>Ascidiacea</taxon>
        <taxon>Phlebobranchia</taxon>
        <taxon>Ascidiidae</taxon>
        <taxon>Phallusia</taxon>
    </lineage>
</organism>
<dbReference type="InterPro" id="IPR036259">
    <property type="entry name" value="MFS_trans_sf"/>
</dbReference>
<protein>
    <submittedName>
        <fullName evidence="3">Protein unc-93 homolog A-like</fullName>
    </submittedName>
</protein>
<evidence type="ECO:0000256" key="2">
    <source>
        <dbReference type="SAM" id="Phobius"/>
    </source>
</evidence>
<dbReference type="EMBL" id="LR791654">
    <property type="protein sequence ID" value="CAB3267516.1"/>
    <property type="molecule type" value="mRNA"/>
</dbReference>
<feature type="transmembrane region" description="Helical" evidence="2">
    <location>
        <begin position="406"/>
        <end position="430"/>
    </location>
</feature>
<dbReference type="Gene3D" id="1.20.1250.20">
    <property type="entry name" value="MFS general substrate transporter like domains"/>
    <property type="match status" value="1"/>
</dbReference>
<keyword evidence="2" id="KW-0472">Membrane</keyword>
<feature type="transmembrane region" description="Helical" evidence="2">
    <location>
        <begin position="442"/>
        <end position="463"/>
    </location>
</feature>
<feature type="transmembrane region" description="Helical" evidence="2">
    <location>
        <begin position="469"/>
        <end position="491"/>
    </location>
</feature>
<accession>A0A6F9DX18</accession>
<proteinExistence type="evidence at transcript level"/>
<dbReference type="AlphaFoldDB" id="A0A6F9DX18"/>
<keyword evidence="2" id="KW-1133">Transmembrane helix</keyword>
<dbReference type="PANTHER" id="PTHR19444:SF13">
    <property type="entry name" value="PROTEIN UNC-93 HOMOLOG A"/>
    <property type="match status" value="1"/>
</dbReference>
<feature type="transmembrane region" description="Helical" evidence="2">
    <location>
        <begin position="68"/>
        <end position="88"/>
    </location>
</feature>
<comment type="similarity">
    <text evidence="1">Belongs to the unc-93 family.</text>
</comment>
<dbReference type="PANTHER" id="PTHR19444">
    <property type="entry name" value="UNC-93 RELATED"/>
    <property type="match status" value="1"/>
</dbReference>
<name>A0A6F9DX18_9ASCI</name>
<feature type="transmembrane region" description="Helical" evidence="2">
    <location>
        <begin position="40"/>
        <end position="63"/>
    </location>
</feature>